<organism evidence="3 4">
    <name type="scientific">Stemphylium lycopersici</name>
    <name type="common">Tomato gray leaf spot disease fungus</name>
    <name type="synonym">Thyrospora lycopersici</name>
    <dbReference type="NCBI Taxonomy" id="183478"/>
    <lineage>
        <taxon>Eukaryota</taxon>
        <taxon>Fungi</taxon>
        <taxon>Dikarya</taxon>
        <taxon>Ascomycota</taxon>
        <taxon>Pezizomycotina</taxon>
        <taxon>Dothideomycetes</taxon>
        <taxon>Pleosporomycetidae</taxon>
        <taxon>Pleosporales</taxon>
        <taxon>Pleosporineae</taxon>
        <taxon>Pleosporaceae</taxon>
        <taxon>Stemphylium</taxon>
    </lineage>
</organism>
<proteinExistence type="predicted"/>
<dbReference type="AlphaFoldDB" id="A0A364MSP1"/>
<feature type="region of interest" description="Disordered" evidence="2">
    <location>
        <begin position="1"/>
        <end position="60"/>
    </location>
</feature>
<sequence>MTIDQMPWSDDRTDVDDYQDNDSHPYEDPTVENSVPRSPPPKKRKKSFIQQDHSQPVDQRGVLESSFVIFPADHLHNAWENQDKLQKRVEILEDEKKKFEEENKKLMEVIEGLMVALVAIMPIPRSKVRT</sequence>
<keyword evidence="1" id="KW-0175">Coiled coil</keyword>
<feature type="compositionally biased region" description="Polar residues" evidence="2">
    <location>
        <begin position="48"/>
        <end position="57"/>
    </location>
</feature>
<evidence type="ECO:0000313" key="3">
    <source>
        <dbReference type="EMBL" id="RAR02282.1"/>
    </source>
</evidence>
<protein>
    <submittedName>
        <fullName evidence="3">Uncharacterized protein</fullName>
    </submittedName>
</protein>
<comment type="caution">
    <text evidence="3">The sequence shown here is derived from an EMBL/GenBank/DDBJ whole genome shotgun (WGS) entry which is preliminary data.</text>
</comment>
<feature type="coiled-coil region" evidence="1">
    <location>
        <begin position="82"/>
        <end position="116"/>
    </location>
</feature>
<accession>A0A364MSP1</accession>
<dbReference type="Proteomes" id="UP000249619">
    <property type="component" value="Unassembled WGS sequence"/>
</dbReference>
<gene>
    <name evidence="3" type="ORF">DDE83_008620</name>
</gene>
<keyword evidence="4" id="KW-1185">Reference proteome</keyword>
<name>A0A364MSP1_STELY</name>
<evidence type="ECO:0000256" key="2">
    <source>
        <dbReference type="SAM" id="MobiDB-lite"/>
    </source>
</evidence>
<reference evidence="4" key="1">
    <citation type="submission" date="2018-05" db="EMBL/GenBank/DDBJ databases">
        <title>Draft genome sequence of Stemphylium lycopersici strain CIDEFI 213.</title>
        <authorList>
            <person name="Medina R."/>
            <person name="Franco M.E.E."/>
            <person name="Lucentini C.G."/>
            <person name="Saparrat M.C.N."/>
            <person name="Balatti P.A."/>
        </authorList>
    </citation>
    <scope>NUCLEOTIDE SEQUENCE [LARGE SCALE GENOMIC DNA]</scope>
    <source>
        <strain evidence="4">CIDEFI 213</strain>
    </source>
</reference>
<evidence type="ECO:0000256" key="1">
    <source>
        <dbReference type="SAM" id="Coils"/>
    </source>
</evidence>
<dbReference type="EMBL" id="QGDH01000221">
    <property type="protein sequence ID" value="RAR02282.1"/>
    <property type="molecule type" value="Genomic_DNA"/>
</dbReference>
<evidence type="ECO:0000313" key="4">
    <source>
        <dbReference type="Proteomes" id="UP000249619"/>
    </source>
</evidence>